<sequence length="132" mass="15261">MSDELPRPEDHPEELFIMCLHDGETASENAEAIASWHVKTSEELRTVKEVLDNLISYDDYFEEAMWTLVRAKMNPVITPEQVERTASNAMRDMTDETEHDWWHPEPNSGLVCKKCELAHKFWSGQPCPVDSK</sequence>
<comment type="caution">
    <text evidence="1">The sequence shown here is derived from an EMBL/GenBank/DDBJ whole genome shotgun (WGS) entry which is preliminary data.</text>
</comment>
<evidence type="ECO:0000313" key="2">
    <source>
        <dbReference type="Proteomes" id="UP001501095"/>
    </source>
</evidence>
<dbReference type="RefSeq" id="WP_344542956.1">
    <property type="nucleotide sequence ID" value="NZ_BAAATM010000022.1"/>
</dbReference>
<gene>
    <name evidence="1" type="ORF">GCM10010423_64800</name>
</gene>
<keyword evidence="2" id="KW-1185">Reference proteome</keyword>
<protein>
    <submittedName>
        <fullName evidence="1">Uncharacterized protein</fullName>
    </submittedName>
</protein>
<proteinExistence type="predicted"/>
<dbReference type="EMBL" id="BAAATM010000022">
    <property type="protein sequence ID" value="GAA2554664.1"/>
    <property type="molecule type" value="Genomic_DNA"/>
</dbReference>
<accession>A0ABP6BBS0</accession>
<reference evidence="2" key="1">
    <citation type="journal article" date="2019" name="Int. J. Syst. Evol. Microbiol.">
        <title>The Global Catalogue of Microorganisms (GCM) 10K type strain sequencing project: providing services to taxonomists for standard genome sequencing and annotation.</title>
        <authorList>
            <consortium name="The Broad Institute Genomics Platform"/>
            <consortium name="The Broad Institute Genome Sequencing Center for Infectious Disease"/>
            <person name="Wu L."/>
            <person name="Ma J."/>
        </authorList>
    </citation>
    <scope>NUCLEOTIDE SEQUENCE [LARGE SCALE GENOMIC DNA]</scope>
    <source>
        <strain evidence="2">JCM 6924</strain>
    </source>
</reference>
<name>A0ABP6BBS0_9ACTN</name>
<organism evidence="1 2">
    <name type="scientific">Streptomyces levis</name>
    <dbReference type="NCBI Taxonomy" id="285566"/>
    <lineage>
        <taxon>Bacteria</taxon>
        <taxon>Bacillati</taxon>
        <taxon>Actinomycetota</taxon>
        <taxon>Actinomycetes</taxon>
        <taxon>Kitasatosporales</taxon>
        <taxon>Streptomycetaceae</taxon>
        <taxon>Streptomyces</taxon>
    </lineage>
</organism>
<evidence type="ECO:0000313" key="1">
    <source>
        <dbReference type="EMBL" id="GAA2554664.1"/>
    </source>
</evidence>
<dbReference type="Proteomes" id="UP001501095">
    <property type="component" value="Unassembled WGS sequence"/>
</dbReference>